<evidence type="ECO:0000256" key="7">
    <source>
        <dbReference type="ARBA" id="ARBA00032903"/>
    </source>
</evidence>
<dbReference type="PANTHER" id="PTHR42844:SF1">
    <property type="entry name" value="DIHYDRONEOPTERIN ALDOLASE 1-RELATED"/>
    <property type="match status" value="1"/>
</dbReference>
<evidence type="ECO:0000256" key="2">
    <source>
        <dbReference type="ARBA" id="ARBA00005013"/>
    </source>
</evidence>
<dbReference type="EC" id="4.1.2.25" evidence="4"/>
<dbReference type="EMBL" id="CAFBQG010000024">
    <property type="protein sequence ID" value="CAB5045691.1"/>
    <property type="molecule type" value="Genomic_DNA"/>
</dbReference>
<comment type="similarity">
    <text evidence="3">Belongs to the DHNA family.</text>
</comment>
<evidence type="ECO:0000313" key="10">
    <source>
        <dbReference type="EMBL" id="CAB4333386.1"/>
    </source>
</evidence>
<dbReference type="EMBL" id="CAFBIX010000001">
    <property type="protein sequence ID" value="CAB4845726.1"/>
    <property type="molecule type" value="Genomic_DNA"/>
</dbReference>
<keyword evidence="5" id="KW-0289">Folate biosynthesis</keyword>
<comment type="catalytic activity">
    <reaction evidence="1">
        <text>7,8-dihydroneopterin = 6-hydroxymethyl-7,8-dihydropterin + glycolaldehyde</text>
        <dbReference type="Rhea" id="RHEA:10540"/>
        <dbReference type="ChEBI" id="CHEBI:17001"/>
        <dbReference type="ChEBI" id="CHEBI:17071"/>
        <dbReference type="ChEBI" id="CHEBI:44841"/>
        <dbReference type="EC" id="4.1.2.25"/>
    </reaction>
</comment>
<proteinExistence type="inferred from homology"/>
<evidence type="ECO:0000313" key="12">
    <source>
        <dbReference type="EMBL" id="CAB4744298.1"/>
    </source>
</evidence>
<dbReference type="NCBIfam" id="TIGR00526">
    <property type="entry name" value="folB_dom"/>
    <property type="match status" value="1"/>
</dbReference>
<dbReference type="EMBL" id="CAEZZD010000034">
    <property type="protein sequence ID" value="CAB4744298.1"/>
    <property type="molecule type" value="Genomic_DNA"/>
</dbReference>
<dbReference type="PANTHER" id="PTHR42844">
    <property type="entry name" value="DIHYDRONEOPTERIN ALDOLASE 1-RELATED"/>
    <property type="match status" value="1"/>
</dbReference>
<evidence type="ECO:0000313" key="16">
    <source>
        <dbReference type="EMBL" id="CAB5045691.1"/>
    </source>
</evidence>
<evidence type="ECO:0000256" key="1">
    <source>
        <dbReference type="ARBA" id="ARBA00001353"/>
    </source>
</evidence>
<dbReference type="AlphaFoldDB" id="A0A6J7PMZ5"/>
<dbReference type="EMBL" id="CAESAD010000001">
    <property type="protein sequence ID" value="CAB4332948.1"/>
    <property type="molecule type" value="Genomic_DNA"/>
</dbReference>
<dbReference type="EMBL" id="CAESAI010000005">
    <property type="protein sequence ID" value="CAB4333386.1"/>
    <property type="molecule type" value="Genomic_DNA"/>
</dbReference>
<reference evidence="15" key="1">
    <citation type="submission" date="2020-05" db="EMBL/GenBank/DDBJ databases">
        <authorList>
            <person name="Chiriac C."/>
            <person name="Salcher M."/>
            <person name="Ghai R."/>
            <person name="Kavagutti S V."/>
        </authorList>
    </citation>
    <scope>NUCLEOTIDE SEQUENCE</scope>
</reference>
<evidence type="ECO:0000256" key="3">
    <source>
        <dbReference type="ARBA" id="ARBA00005708"/>
    </source>
</evidence>
<comment type="pathway">
    <text evidence="2">Cofactor biosynthesis; tetrahydrofolate biosynthesis; 2-amino-4-hydroxy-6-hydroxymethyl-7,8-dihydropteridine diphosphate from 7,8-dihydroneopterin triphosphate: step 3/4.</text>
</comment>
<dbReference type="SUPFAM" id="SSF55620">
    <property type="entry name" value="Tetrahydrobiopterin biosynthesis enzymes-like"/>
    <property type="match status" value="1"/>
</dbReference>
<evidence type="ECO:0000256" key="6">
    <source>
        <dbReference type="ARBA" id="ARBA00023239"/>
    </source>
</evidence>
<sequence>MTDKISLTGISGFGYHGVFDSEKRDGQTFLVDIEVTTNFDSAIKSDDVRDTVNYAELAGIAHVAITGKPVNLIEKLADQIARECLDISGIVSVSVTVHKPQAPIDVPFGNVSVTRTLP</sequence>
<dbReference type="GO" id="GO:0005737">
    <property type="term" value="C:cytoplasm"/>
    <property type="evidence" value="ECO:0007669"/>
    <property type="project" value="TreeGrafter"/>
</dbReference>
<name>A0A6J7PMZ5_9ZZZZ</name>
<dbReference type="EMBL" id="CAEZYC010000001">
    <property type="protein sequence ID" value="CAB4696633.1"/>
    <property type="molecule type" value="Genomic_DNA"/>
</dbReference>
<evidence type="ECO:0000313" key="14">
    <source>
        <dbReference type="EMBL" id="CAB4845726.1"/>
    </source>
</evidence>
<evidence type="ECO:0000313" key="11">
    <source>
        <dbReference type="EMBL" id="CAB4696633.1"/>
    </source>
</evidence>
<evidence type="ECO:0000313" key="9">
    <source>
        <dbReference type="EMBL" id="CAB4332948.1"/>
    </source>
</evidence>
<dbReference type="EMBL" id="CAFBPK010000001">
    <property type="protein sequence ID" value="CAB5006796.1"/>
    <property type="molecule type" value="Genomic_DNA"/>
</dbReference>
<dbReference type="Pfam" id="PF02152">
    <property type="entry name" value="FolB"/>
    <property type="match status" value="1"/>
</dbReference>
<evidence type="ECO:0000313" key="13">
    <source>
        <dbReference type="EMBL" id="CAB4804588.1"/>
    </source>
</evidence>
<dbReference type="GO" id="GO:0004150">
    <property type="term" value="F:dihydroneopterin aldolase activity"/>
    <property type="evidence" value="ECO:0007669"/>
    <property type="project" value="UniProtKB-EC"/>
</dbReference>
<dbReference type="SMART" id="SM00905">
    <property type="entry name" value="FolB"/>
    <property type="match status" value="1"/>
</dbReference>
<organism evidence="15">
    <name type="scientific">freshwater metagenome</name>
    <dbReference type="NCBI Taxonomy" id="449393"/>
    <lineage>
        <taxon>unclassified sequences</taxon>
        <taxon>metagenomes</taxon>
        <taxon>ecological metagenomes</taxon>
    </lineage>
</organism>
<dbReference type="GO" id="GO:0046656">
    <property type="term" value="P:folic acid biosynthetic process"/>
    <property type="evidence" value="ECO:0007669"/>
    <property type="project" value="UniProtKB-KW"/>
</dbReference>
<keyword evidence="6" id="KW-0456">Lyase</keyword>
<dbReference type="InterPro" id="IPR043133">
    <property type="entry name" value="GTP-CH-I_C/QueF"/>
</dbReference>
<dbReference type="InterPro" id="IPR006156">
    <property type="entry name" value="Dihydroneopterin_aldolase"/>
</dbReference>
<evidence type="ECO:0000256" key="5">
    <source>
        <dbReference type="ARBA" id="ARBA00022909"/>
    </source>
</evidence>
<gene>
    <name evidence="11" type="ORF">UFOPK2648_00067</name>
    <name evidence="12" type="ORF">UFOPK2824_00351</name>
    <name evidence="13" type="ORF">UFOPK3037_00870</name>
    <name evidence="14" type="ORF">UFOPK3278_00009</name>
    <name evidence="10" type="ORF">UFOPK3406_00396</name>
    <name evidence="9" type="ORF">UFOPK3925_00364</name>
    <name evidence="15" type="ORF">UFOPK4097_00067</name>
    <name evidence="16" type="ORF">UFOPK4301_00307</name>
</gene>
<protein>
    <recommendedName>
        <fullName evidence="4">dihydroneopterin aldolase</fullName>
        <ecNumber evidence="4">4.1.2.25</ecNumber>
    </recommendedName>
    <alternativeName>
        <fullName evidence="7">7,8-dihydroneopterin aldolase</fullName>
    </alternativeName>
</protein>
<dbReference type="Gene3D" id="3.30.1130.10">
    <property type="match status" value="1"/>
</dbReference>
<dbReference type="NCBIfam" id="TIGR00525">
    <property type="entry name" value="folB"/>
    <property type="match status" value="1"/>
</dbReference>
<evidence type="ECO:0000259" key="8">
    <source>
        <dbReference type="SMART" id="SM00905"/>
    </source>
</evidence>
<accession>A0A6J7PMZ5</accession>
<feature type="domain" description="Dihydroneopterin aldolase/epimerase" evidence="8">
    <location>
        <begin position="5"/>
        <end position="117"/>
    </location>
</feature>
<evidence type="ECO:0000256" key="4">
    <source>
        <dbReference type="ARBA" id="ARBA00013043"/>
    </source>
</evidence>
<dbReference type="EMBL" id="CAFAAO010000009">
    <property type="protein sequence ID" value="CAB4804588.1"/>
    <property type="molecule type" value="Genomic_DNA"/>
</dbReference>
<evidence type="ECO:0000313" key="15">
    <source>
        <dbReference type="EMBL" id="CAB5006796.1"/>
    </source>
</evidence>
<dbReference type="InterPro" id="IPR006157">
    <property type="entry name" value="FolB_dom"/>
</dbReference>